<name>A0A7D6VHI1_9NOCA</name>
<sequence length="153" mass="16943">MVSFEHVEAMKVLCRELLASGIATVDEIEGCSASEIGEVVSAAAQFPLPDEYLAFLRVLGKKAGALFRGTDLFFPTLLEAKEAALDIAEGPDESLKLEDRFFFGHHQGYKVYFFELGSPAVFAYQEGHPEVELLADSFLKFLQHALEVRKSLI</sequence>
<gene>
    <name evidence="1" type="ORF">H0264_12595</name>
</gene>
<evidence type="ECO:0000313" key="1">
    <source>
        <dbReference type="EMBL" id="QLY32957.1"/>
    </source>
</evidence>
<dbReference type="RefSeq" id="WP_181584121.1">
    <property type="nucleotide sequence ID" value="NZ_CP059399.1"/>
</dbReference>
<dbReference type="InterPro" id="IPR037883">
    <property type="entry name" value="Knr4/Smi1-like_sf"/>
</dbReference>
<reference evidence="1 2" key="1">
    <citation type="submission" date="2020-07" db="EMBL/GenBank/DDBJ databases">
        <authorList>
            <person name="Zhuang K."/>
            <person name="Ran Y."/>
        </authorList>
    </citation>
    <scope>NUCLEOTIDE SEQUENCE [LARGE SCALE GENOMIC DNA]</scope>
    <source>
        <strain evidence="1 2">WCH-YHL-001</strain>
    </source>
</reference>
<organism evidence="1 2">
    <name type="scientific">Nocardia huaxiensis</name>
    <dbReference type="NCBI Taxonomy" id="2755382"/>
    <lineage>
        <taxon>Bacteria</taxon>
        <taxon>Bacillati</taxon>
        <taxon>Actinomycetota</taxon>
        <taxon>Actinomycetes</taxon>
        <taxon>Mycobacteriales</taxon>
        <taxon>Nocardiaceae</taxon>
        <taxon>Nocardia</taxon>
    </lineage>
</organism>
<dbReference type="KEGG" id="nhu:H0264_12595"/>
<dbReference type="Gene3D" id="3.40.1580.10">
    <property type="entry name" value="SMI1/KNR4-like"/>
    <property type="match status" value="1"/>
</dbReference>
<proteinExistence type="predicted"/>
<dbReference type="SUPFAM" id="SSF160631">
    <property type="entry name" value="SMI1/KNR4-like"/>
    <property type="match status" value="1"/>
</dbReference>
<dbReference type="Proteomes" id="UP000515512">
    <property type="component" value="Chromosome"/>
</dbReference>
<protein>
    <submittedName>
        <fullName evidence="1">SMI1/KNR4 family protein</fullName>
    </submittedName>
</protein>
<keyword evidence="2" id="KW-1185">Reference proteome</keyword>
<dbReference type="EMBL" id="CP059399">
    <property type="protein sequence ID" value="QLY32957.1"/>
    <property type="molecule type" value="Genomic_DNA"/>
</dbReference>
<dbReference type="Pfam" id="PF14568">
    <property type="entry name" value="SUKH_6"/>
    <property type="match status" value="1"/>
</dbReference>
<accession>A0A7D6VHI1</accession>
<dbReference type="AlphaFoldDB" id="A0A7D6VHI1"/>
<evidence type="ECO:0000313" key="2">
    <source>
        <dbReference type="Proteomes" id="UP000515512"/>
    </source>
</evidence>